<accession>A0ACC3A3J7</accession>
<dbReference type="Proteomes" id="UP001172386">
    <property type="component" value="Unassembled WGS sequence"/>
</dbReference>
<name>A0ACC3A3J7_9EURO</name>
<dbReference type="EMBL" id="JAPDRQ010000118">
    <property type="protein sequence ID" value="KAJ9654547.1"/>
    <property type="molecule type" value="Genomic_DNA"/>
</dbReference>
<protein>
    <submittedName>
        <fullName evidence="1">Uncharacterized protein</fullName>
    </submittedName>
</protein>
<sequence length="510" mass="57687">MASTTAGDLLPYAVFSFWIWISVLSTFLGLLVLKVLYNVSPLHPLHKYPGPLLWRASRLPASYHHATGDLYKHIARIHAQYGPSVRIAPDELSFTAPSAWPQIYNSRPQLPKSQFHFAPPDTSRRIPESMITASDREHTRLRRLAGPAFLNSGIAEVEPVLQHYSELLCAQLAVACREGSQNMVEWFLWALNDVIGQLALDQEFQCLEERRMHPWPSFLLSVLKQTAMLNQIRRFGISLKVLVPLMSKKMIEERENFLNTATMAVKQRLAREENEAEKGELIGDEKERGKKRPDIVGLMLREMKGGERLTEPEVTANSVLIVGGGAETTSTCLSATLYHLCKTPRVMQKLQDEIRQTFATSEDITIKATANLPYLKATIDESLRIFPVASYITPRMIPKGGHVIDGEMIPEGTYVSMGQWYMGRSERLFENPKEFRPERWLESESDIKGPAGLTVDEVLKPFSLGPRNCIGKLLALAEARLVTAKLLWHFDMELDGEQPTWVDDARFYVS</sequence>
<evidence type="ECO:0000313" key="1">
    <source>
        <dbReference type="EMBL" id="KAJ9654547.1"/>
    </source>
</evidence>
<proteinExistence type="predicted"/>
<comment type="caution">
    <text evidence="1">The sequence shown here is derived from an EMBL/GenBank/DDBJ whole genome shotgun (WGS) entry which is preliminary data.</text>
</comment>
<gene>
    <name evidence="1" type="ORF">H2198_006423</name>
</gene>
<keyword evidence="2" id="KW-1185">Reference proteome</keyword>
<evidence type="ECO:0000313" key="2">
    <source>
        <dbReference type="Proteomes" id="UP001172386"/>
    </source>
</evidence>
<organism evidence="1 2">
    <name type="scientific">Neophaeococcomyces mojaviensis</name>
    <dbReference type="NCBI Taxonomy" id="3383035"/>
    <lineage>
        <taxon>Eukaryota</taxon>
        <taxon>Fungi</taxon>
        <taxon>Dikarya</taxon>
        <taxon>Ascomycota</taxon>
        <taxon>Pezizomycotina</taxon>
        <taxon>Eurotiomycetes</taxon>
        <taxon>Chaetothyriomycetidae</taxon>
        <taxon>Chaetothyriales</taxon>
        <taxon>Chaetothyriales incertae sedis</taxon>
        <taxon>Neophaeococcomyces</taxon>
    </lineage>
</organism>
<reference evidence="1" key="1">
    <citation type="submission" date="2022-10" db="EMBL/GenBank/DDBJ databases">
        <title>Culturing micro-colonial fungi from biological soil crusts in the Mojave desert and describing Neophaeococcomyces mojavensis, and introducing the new genera and species Taxawa tesnikishii.</title>
        <authorList>
            <person name="Kurbessoian T."/>
            <person name="Stajich J.E."/>
        </authorList>
    </citation>
    <scope>NUCLEOTIDE SEQUENCE</scope>
    <source>
        <strain evidence="1">JES_112</strain>
    </source>
</reference>